<dbReference type="InterPro" id="IPR011333">
    <property type="entry name" value="SKP1/BTB/POZ_sf"/>
</dbReference>
<evidence type="ECO:0000313" key="2">
    <source>
        <dbReference type="EMBL" id="KAK4549103.1"/>
    </source>
</evidence>
<dbReference type="EMBL" id="JAVFHQ010000005">
    <property type="protein sequence ID" value="KAK4549103.1"/>
    <property type="molecule type" value="Genomic_DNA"/>
</dbReference>
<dbReference type="Proteomes" id="UP001324427">
    <property type="component" value="Unassembled WGS sequence"/>
</dbReference>
<accession>A0AAV9JTR9</accession>
<dbReference type="AlphaFoldDB" id="A0AAV9JTR9"/>
<keyword evidence="3" id="KW-1185">Reference proteome</keyword>
<dbReference type="PANTHER" id="PTHR47843:SF5">
    <property type="entry name" value="BTB_POZ DOMAIN PROTEIN"/>
    <property type="match status" value="1"/>
</dbReference>
<name>A0AAV9JTR9_9PEZI</name>
<dbReference type="CDD" id="cd18186">
    <property type="entry name" value="BTB_POZ_ZBTB_KLHL-like"/>
    <property type="match status" value="1"/>
</dbReference>
<gene>
    <name evidence="2" type="ORF">LTR36_007559</name>
</gene>
<evidence type="ECO:0000259" key="1">
    <source>
        <dbReference type="PROSITE" id="PS50097"/>
    </source>
</evidence>
<feature type="domain" description="BTB" evidence="1">
    <location>
        <begin position="27"/>
        <end position="94"/>
    </location>
</feature>
<protein>
    <recommendedName>
        <fullName evidence="1">BTB domain-containing protein</fullName>
    </recommendedName>
</protein>
<reference evidence="2 3" key="1">
    <citation type="submission" date="2021-11" db="EMBL/GenBank/DDBJ databases">
        <title>Black yeast isolated from Biological Soil Crust.</title>
        <authorList>
            <person name="Kurbessoian T."/>
        </authorList>
    </citation>
    <scope>NUCLEOTIDE SEQUENCE [LARGE SCALE GENOMIC DNA]</scope>
    <source>
        <strain evidence="2 3">CCFEE 5522</strain>
    </source>
</reference>
<evidence type="ECO:0000313" key="3">
    <source>
        <dbReference type="Proteomes" id="UP001324427"/>
    </source>
</evidence>
<dbReference type="SUPFAM" id="SSF54695">
    <property type="entry name" value="POZ domain"/>
    <property type="match status" value="1"/>
</dbReference>
<dbReference type="Pfam" id="PF00651">
    <property type="entry name" value="BTB"/>
    <property type="match status" value="1"/>
</dbReference>
<dbReference type="Gene3D" id="3.30.710.10">
    <property type="entry name" value="Potassium Channel Kv1.1, Chain A"/>
    <property type="match status" value="1"/>
</dbReference>
<dbReference type="PROSITE" id="PS50097">
    <property type="entry name" value="BTB"/>
    <property type="match status" value="1"/>
</dbReference>
<organism evidence="2 3">
    <name type="scientific">Oleoguttula mirabilis</name>
    <dbReference type="NCBI Taxonomy" id="1507867"/>
    <lineage>
        <taxon>Eukaryota</taxon>
        <taxon>Fungi</taxon>
        <taxon>Dikarya</taxon>
        <taxon>Ascomycota</taxon>
        <taxon>Pezizomycotina</taxon>
        <taxon>Dothideomycetes</taxon>
        <taxon>Dothideomycetidae</taxon>
        <taxon>Mycosphaerellales</taxon>
        <taxon>Teratosphaeriaceae</taxon>
        <taxon>Oleoguttula</taxon>
    </lineage>
</organism>
<comment type="caution">
    <text evidence="2">The sequence shown here is derived from an EMBL/GenBank/DDBJ whole genome shotgun (WGS) entry which is preliminary data.</text>
</comment>
<dbReference type="InterPro" id="IPR000210">
    <property type="entry name" value="BTB/POZ_dom"/>
</dbReference>
<dbReference type="PANTHER" id="PTHR47843">
    <property type="entry name" value="BTB DOMAIN-CONTAINING PROTEIN-RELATED"/>
    <property type="match status" value="1"/>
</dbReference>
<sequence>MASSITGTTNDRIVLASAELFRTGRYSDMTVVCGERSWELHKSVVLVQSEVFERMCDGAFREARENRVNFSDDNESAMAAMLHYFYHLNYNADTSSRLHYPDVVLHIKVNTIADKYLISELGKIALDKFKVAVETAGQTDALADAVEETYATTTSKDDNFRRAIVSAVKSQASSLFSDGEGDTKFKKVASEIPAFAAEVLQAMACGPQTPWPGAESSSCNGDAAVFSNPLSRGDPTRPNLANFVPGGSLDEPNERSYHCPTCHALFRARIWPHEMHQHACSAIQRSRHYSGRQWLQHLAR</sequence>
<proteinExistence type="predicted"/>